<sequence length="289" mass="32501">MAKERYLKGDAMPFAKQMKRLINSKDFSDIKFIVGDSRKQIRAHRCILASRCEVFRAMFADQNNKEDTPYVMSDVDPDVFLTVLEFIYTNCVALSTKNAFEVLSCSIEYGLDDLRKVCVAFLMDSLSVSSCCEVLQSAVSYGQEDLKAKALAFIDKNTQSVIKTKGFQELSAEAVCCTLQSSKLTADEPDIIAAVREWAAANSQTLTRQPMQKVIQSVVRHIRLALLAPDELKQLERENEAQQIIPVTAIAAAWKFHALHESELGNPQTQLRQGTISRPSHRGLHHWDM</sequence>
<feature type="region of interest" description="Disordered" evidence="1">
    <location>
        <begin position="267"/>
        <end position="289"/>
    </location>
</feature>
<reference evidence="4" key="1">
    <citation type="submission" date="2025-08" db="UniProtKB">
        <authorList>
            <consortium name="RefSeq"/>
        </authorList>
    </citation>
    <scope>IDENTIFICATION</scope>
</reference>
<dbReference type="GeneID" id="110985231"/>
<protein>
    <submittedName>
        <fullName evidence="4">BTB/POZ domain-containing protein 19-like isoform X1</fullName>
    </submittedName>
</protein>
<dbReference type="InterPro" id="IPR042846">
    <property type="entry name" value="BTBD19"/>
</dbReference>
<evidence type="ECO:0000313" key="4">
    <source>
        <dbReference type="RefSeq" id="XP_022101793.1"/>
    </source>
</evidence>
<dbReference type="PANTHER" id="PTHR46965">
    <property type="entry name" value="BTB/POZ DOMAIN-CONTAINING PROTEIN 19"/>
    <property type="match status" value="1"/>
</dbReference>
<dbReference type="KEGG" id="aplc:110985231"/>
<dbReference type="PROSITE" id="PS50097">
    <property type="entry name" value="BTB"/>
    <property type="match status" value="1"/>
</dbReference>
<dbReference type="Proteomes" id="UP000694845">
    <property type="component" value="Unplaced"/>
</dbReference>
<proteinExistence type="predicted"/>
<feature type="domain" description="BTB" evidence="2">
    <location>
        <begin position="28"/>
        <end position="96"/>
    </location>
</feature>
<name>A0A8B7Z805_ACAPL</name>
<keyword evidence="3" id="KW-1185">Reference proteome</keyword>
<dbReference type="OrthoDB" id="45365at2759"/>
<organism evidence="3 4">
    <name type="scientific">Acanthaster planci</name>
    <name type="common">Crown-of-thorns starfish</name>
    <dbReference type="NCBI Taxonomy" id="133434"/>
    <lineage>
        <taxon>Eukaryota</taxon>
        <taxon>Metazoa</taxon>
        <taxon>Echinodermata</taxon>
        <taxon>Eleutherozoa</taxon>
        <taxon>Asterozoa</taxon>
        <taxon>Asteroidea</taxon>
        <taxon>Valvatacea</taxon>
        <taxon>Valvatida</taxon>
        <taxon>Acanthasteridae</taxon>
        <taxon>Acanthaster</taxon>
    </lineage>
</organism>
<dbReference type="PANTHER" id="PTHR46965:SF1">
    <property type="entry name" value="BTB_POZ DOMAIN-CONTAINING PROTEIN 19"/>
    <property type="match status" value="1"/>
</dbReference>
<dbReference type="CDD" id="cd18494">
    <property type="entry name" value="BACK_BTBD19"/>
    <property type="match status" value="1"/>
</dbReference>
<dbReference type="Pfam" id="PF00651">
    <property type="entry name" value="BTB"/>
    <property type="match status" value="1"/>
</dbReference>
<dbReference type="SMART" id="SM00875">
    <property type="entry name" value="BACK"/>
    <property type="match status" value="1"/>
</dbReference>
<dbReference type="CDD" id="cd18294">
    <property type="entry name" value="BTB_POZ_BTBD19"/>
    <property type="match status" value="1"/>
</dbReference>
<evidence type="ECO:0000256" key="1">
    <source>
        <dbReference type="SAM" id="MobiDB-lite"/>
    </source>
</evidence>
<dbReference type="Pfam" id="PF07707">
    <property type="entry name" value="BACK"/>
    <property type="match status" value="1"/>
</dbReference>
<dbReference type="SMART" id="SM00225">
    <property type="entry name" value="BTB"/>
    <property type="match status" value="1"/>
</dbReference>
<dbReference type="InterPro" id="IPR011705">
    <property type="entry name" value="BACK"/>
</dbReference>
<dbReference type="InterPro" id="IPR000210">
    <property type="entry name" value="BTB/POZ_dom"/>
</dbReference>
<feature type="compositionally biased region" description="Basic residues" evidence="1">
    <location>
        <begin position="279"/>
        <end position="289"/>
    </location>
</feature>
<dbReference type="Gene3D" id="1.25.40.420">
    <property type="match status" value="1"/>
</dbReference>
<dbReference type="RefSeq" id="XP_022101793.1">
    <property type="nucleotide sequence ID" value="XM_022246101.1"/>
</dbReference>
<dbReference type="Gene3D" id="3.30.710.10">
    <property type="entry name" value="Potassium Channel Kv1.1, Chain A"/>
    <property type="match status" value="1"/>
</dbReference>
<evidence type="ECO:0000259" key="2">
    <source>
        <dbReference type="PROSITE" id="PS50097"/>
    </source>
</evidence>
<dbReference type="SUPFAM" id="SSF54695">
    <property type="entry name" value="POZ domain"/>
    <property type="match status" value="1"/>
</dbReference>
<dbReference type="CTD" id="149478"/>
<dbReference type="AlphaFoldDB" id="A0A8B7Z805"/>
<dbReference type="InterPro" id="IPR011333">
    <property type="entry name" value="SKP1/BTB/POZ_sf"/>
</dbReference>
<gene>
    <name evidence="4" type="primary">LOC110985231</name>
</gene>
<accession>A0A8B7Z805</accession>
<feature type="compositionally biased region" description="Polar residues" evidence="1">
    <location>
        <begin position="267"/>
        <end position="278"/>
    </location>
</feature>
<evidence type="ECO:0000313" key="3">
    <source>
        <dbReference type="Proteomes" id="UP000694845"/>
    </source>
</evidence>